<dbReference type="EMBL" id="AJWK01012245">
    <property type="status" value="NOT_ANNOTATED_CDS"/>
    <property type="molecule type" value="Genomic_DNA"/>
</dbReference>
<dbReference type="EMBL" id="AJWK01012244">
    <property type="status" value="NOT_ANNOTATED_CDS"/>
    <property type="molecule type" value="Genomic_DNA"/>
</dbReference>
<dbReference type="AlphaFoldDB" id="A0A1B0CHD4"/>
<evidence type="ECO:0000313" key="2">
    <source>
        <dbReference type="EnsemblMetazoa" id="LLOJ003846-PA"/>
    </source>
</evidence>
<evidence type="ECO:0000313" key="3">
    <source>
        <dbReference type="Proteomes" id="UP000092461"/>
    </source>
</evidence>
<feature type="region of interest" description="Disordered" evidence="1">
    <location>
        <begin position="223"/>
        <end position="257"/>
    </location>
</feature>
<protein>
    <submittedName>
        <fullName evidence="2">Uncharacterized protein</fullName>
    </submittedName>
</protein>
<accession>A0A1B0CHD4</accession>
<reference evidence="2" key="1">
    <citation type="submission" date="2020-05" db="UniProtKB">
        <authorList>
            <consortium name="EnsemblMetazoa"/>
        </authorList>
    </citation>
    <scope>IDENTIFICATION</scope>
    <source>
        <strain evidence="2">Jacobina</strain>
    </source>
</reference>
<dbReference type="VEuPathDB" id="VectorBase:LLONM1_006526"/>
<name>A0A1B0CHD4_LUTLO</name>
<evidence type="ECO:0000256" key="1">
    <source>
        <dbReference type="SAM" id="MobiDB-lite"/>
    </source>
</evidence>
<sequence>MARPFYVPEDDQEQQGSSQPPSGSSSVTQSPLQSPLMVNNEHLVQAFCEALYRIGGGTPAFPLPPPSPSCSPHATPQSTAGHYGEIFFPRSISTPRTPRTYTHQPLEEVHRVPSHPIEQQRLPIRRNSGISVAPTQPLMQSTCNPTVHGRALRSISTPRTPRTYTHQPLEEVHRVPSHPIEQQRLPIRRIRLTSTGEDEDDYPSDHDGSLNDFQEHFHHLEARERLTEFPGRVPDRKKGKSLPPPPAADPETPKDKPKEQCFNWSLVTALFIVVGCGIFASR</sequence>
<feature type="region of interest" description="Disordered" evidence="1">
    <location>
        <begin position="1"/>
        <end position="34"/>
    </location>
</feature>
<dbReference type="VEuPathDB" id="VectorBase:LLOJ003846"/>
<organism evidence="2 3">
    <name type="scientific">Lutzomyia longipalpis</name>
    <name type="common">Sand fly</name>
    <dbReference type="NCBI Taxonomy" id="7200"/>
    <lineage>
        <taxon>Eukaryota</taxon>
        <taxon>Metazoa</taxon>
        <taxon>Ecdysozoa</taxon>
        <taxon>Arthropoda</taxon>
        <taxon>Hexapoda</taxon>
        <taxon>Insecta</taxon>
        <taxon>Pterygota</taxon>
        <taxon>Neoptera</taxon>
        <taxon>Endopterygota</taxon>
        <taxon>Diptera</taxon>
        <taxon>Nematocera</taxon>
        <taxon>Psychodoidea</taxon>
        <taxon>Psychodidae</taxon>
        <taxon>Lutzomyia</taxon>
        <taxon>Lutzomyia</taxon>
    </lineage>
</organism>
<dbReference type="Proteomes" id="UP000092461">
    <property type="component" value="Unassembled WGS sequence"/>
</dbReference>
<proteinExistence type="predicted"/>
<dbReference type="EnsemblMetazoa" id="LLOJ003846-RA">
    <property type="protein sequence ID" value="LLOJ003846-PA"/>
    <property type="gene ID" value="LLOJ003846"/>
</dbReference>
<feature type="compositionally biased region" description="Low complexity" evidence="1">
    <location>
        <begin position="14"/>
        <end position="34"/>
    </location>
</feature>
<keyword evidence="3" id="KW-1185">Reference proteome</keyword>